<evidence type="ECO:0000313" key="3">
    <source>
        <dbReference type="EMBL" id="KIJ46262.1"/>
    </source>
</evidence>
<dbReference type="Pfam" id="PF00092">
    <property type="entry name" value="VWA"/>
    <property type="match status" value="1"/>
</dbReference>
<keyword evidence="4" id="KW-1185">Reference proteome</keyword>
<feature type="domain" description="VWFA" evidence="2">
    <location>
        <begin position="370"/>
        <end position="542"/>
    </location>
</feature>
<feature type="compositionally biased region" description="Pro residues" evidence="1">
    <location>
        <begin position="332"/>
        <end position="345"/>
    </location>
</feature>
<evidence type="ECO:0000259" key="2">
    <source>
        <dbReference type="PROSITE" id="PS50234"/>
    </source>
</evidence>
<dbReference type="Gene3D" id="1.10.10.1620">
    <property type="match status" value="1"/>
</dbReference>
<evidence type="ECO:0000256" key="1">
    <source>
        <dbReference type="SAM" id="MobiDB-lite"/>
    </source>
</evidence>
<dbReference type="Gene3D" id="3.90.660.10">
    <property type="match status" value="2"/>
</dbReference>
<dbReference type="Gene3D" id="3.40.50.410">
    <property type="entry name" value="von Willebrand factor, type A domain"/>
    <property type="match status" value="1"/>
</dbReference>
<dbReference type="Gene3D" id="1.10.405.10">
    <property type="entry name" value="Guanine Nucleotide Dissociation Inhibitor, domain 1"/>
    <property type="match status" value="1"/>
</dbReference>
<sequence>MSRPTFTKTGSKLSLKVPPGWFVTIAAISREKYFQVIKITDDVYDDFSYDYMGKRYGTNDLEPMKVIKDESDSYAYAAQKFDMNISLEFFYFPNKNDAFTAKLTSIAKPPNQSRRIDVLSVDRPESAKNKVPDYTTLMIFVEDTEDQAANDHGIYDDGRPSYKVNGSNLTVTVPADWCCTIASVEQENYQHVVEIVNKDYDLGGRTLMSSARDKPGGILKDYKQDQETSEQAAVTYEWTFDINVFYSKAEFDPTDLRTVARTIAKDPNRSYGLQVFEATKSKRAPKEVPDFVNLIVFVEDSPPSQQVGKPYDDMIVTVQMTYLPPIDLSNEPGPPNPKPPPPPAGTHPGYNPAMDYPRPKTIENYLKYYDTIFLIDDSGSMAEGNPRKWDQLKKALIDLANTAIDHDTDGIDMYFLNSNDVFKMKDQIRNVIDKPKVQQALDRVGPDGGTPTGQRVGERLQDHLRKIDAVVGNPEYREVKPLDLIVITDGKPTDDPKSKEEIEKAAKYIRDHHYHPNHMGIQFVQIGNDQGADVTLNALKSIDNNLTAMARPTTSLPGGPVVNIEVPPGWLTTITVVSRQPYNQLARLRYTTRGITNTQYFADQSGKANVIMEDLITGYKTFAIAGQSDSTTVNFSFFYSKDPKMSGRNLENKKYYSSQISLVSVTKPKKAPAGTPDYVTYFVFVENTNQSAGKGNAVGNFDDMVATVNIVQGEVPPAPDKAVYEQASQAIGDFQFSTGIPDEDLGPPPPYVPPEDLAKLPVGILGAGAAGMYTAMILDSLGIKYEILEASGRHGGRLYTHYFPKVPGPYQYFDAGAMRYPDIDFMKRTFKLVDGLNLRNKLLEVIMGNDNAFVHFNGIRATRKQYSANWAPGATPLDTFKVAKTASNPDGYIPEEYILKGHKKLYDDAIKPLKEPFATSSFQDAYKNLLEFDKYSVKSYLSIKMGYPDSVIRWIETMEWRTGMFDAGLLDTVLADLAFDDPRNRAQGKETKWYCFDGGSRVLADAMLEKVLIKPKYYQRVTVIREAYESSNQAIVVTVDGRDDPRLANNYTADKKYSNVICTLPLSVLRTVDLDRVHLSANQRNGLRELLYSPSIKIGIQFKTAWWEKKNQIIGGQTYTDRPARAVVYPSHGPGLAGSQKSNVLIASYNGMQDSQRLGALMKGRDTPEEKMLLNLIMNDLSVIHGVSLDELWDQFIDYYPWDWYSSSLSLGAFGWFGPGQFKDIYPHLTLPASVKQRLFFAGDALSANHGWVVGALNSAWRCVYSMLKAHPELNPNPKEDIIQKFLSSWGDTEEWDNKVLEKHVYIGRELTKRQLTQTDPTLPPYKPSS</sequence>
<dbReference type="EMBL" id="KN837108">
    <property type="protein sequence ID" value="KIJ46262.1"/>
    <property type="molecule type" value="Genomic_DNA"/>
</dbReference>
<name>A0A0C9VUA6_SPHS4</name>
<dbReference type="InterPro" id="IPR002937">
    <property type="entry name" value="Amino_oxidase"/>
</dbReference>
<dbReference type="Pfam" id="PF01593">
    <property type="entry name" value="Amino_oxidase"/>
    <property type="match status" value="1"/>
</dbReference>
<dbReference type="SUPFAM" id="SSF54373">
    <property type="entry name" value="FAD-linked reductases, C-terminal domain"/>
    <property type="match status" value="1"/>
</dbReference>
<reference evidence="3 4" key="1">
    <citation type="submission" date="2014-06" db="EMBL/GenBank/DDBJ databases">
        <title>Evolutionary Origins and Diversification of the Mycorrhizal Mutualists.</title>
        <authorList>
            <consortium name="DOE Joint Genome Institute"/>
            <consortium name="Mycorrhizal Genomics Consortium"/>
            <person name="Kohler A."/>
            <person name="Kuo A."/>
            <person name="Nagy L.G."/>
            <person name="Floudas D."/>
            <person name="Copeland A."/>
            <person name="Barry K.W."/>
            <person name="Cichocki N."/>
            <person name="Veneault-Fourrey C."/>
            <person name="LaButti K."/>
            <person name="Lindquist E.A."/>
            <person name="Lipzen A."/>
            <person name="Lundell T."/>
            <person name="Morin E."/>
            <person name="Murat C."/>
            <person name="Riley R."/>
            <person name="Ohm R."/>
            <person name="Sun H."/>
            <person name="Tunlid A."/>
            <person name="Henrissat B."/>
            <person name="Grigoriev I.V."/>
            <person name="Hibbett D.S."/>
            <person name="Martin F."/>
        </authorList>
    </citation>
    <scope>NUCLEOTIDE SEQUENCE [LARGE SCALE GENOMIC DNA]</scope>
    <source>
        <strain evidence="3 4">SS14</strain>
    </source>
</reference>
<accession>A0A0C9VUA6</accession>
<feature type="region of interest" description="Disordered" evidence="1">
    <location>
        <begin position="325"/>
        <end position="356"/>
    </location>
</feature>
<evidence type="ECO:0000313" key="4">
    <source>
        <dbReference type="Proteomes" id="UP000054279"/>
    </source>
</evidence>
<dbReference type="HOGENOM" id="CLU_259127_0_0_1"/>
<proteinExistence type="predicted"/>
<dbReference type="PROSITE" id="PS50234">
    <property type="entry name" value="VWFA"/>
    <property type="match status" value="1"/>
</dbReference>
<dbReference type="OrthoDB" id="7777654at2759"/>
<dbReference type="Proteomes" id="UP000054279">
    <property type="component" value="Unassembled WGS sequence"/>
</dbReference>
<dbReference type="InterPro" id="IPR036188">
    <property type="entry name" value="FAD/NAD-bd_sf"/>
</dbReference>
<dbReference type="PANTHER" id="PTHR34706:SF1">
    <property type="entry name" value="VWFA DOMAIN-CONTAINING PROTEIN"/>
    <property type="match status" value="1"/>
</dbReference>
<dbReference type="GO" id="GO:0016491">
    <property type="term" value="F:oxidoreductase activity"/>
    <property type="evidence" value="ECO:0007669"/>
    <property type="project" value="InterPro"/>
</dbReference>
<dbReference type="PANTHER" id="PTHR34706">
    <property type="entry name" value="SLR1338 PROTEIN"/>
    <property type="match status" value="1"/>
</dbReference>
<protein>
    <recommendedName>
        <fullName evidence="2">VWFA domain-containing protein</fullName>
    </recommendedName>
</protein>
<dbReference type="SUPFAM" id="SSF51905">
    <property type="entry name" value="FAD/NAD(P)-binding domain"/>
    <property type="match status" value="1"/>
</dbReference>
<organism evidence="3 4">
    <name type="scientific">Sphaerobolus stellatus (strain SS14)</name>
    <dbReference type="NCBI Taxonomy" id="990650"/>
    <lineage>
        <taxon>Eukaryota</taxon>
        <taxon>Fungi</taxon>
        <taxon>Dikarya</taxon>
        <taxon>Basidiomycota</taxon>
        <taxon>Agaricomycotina</taxon>
        <taxon>Agaricomycetes</taxon>
        <taxon>Phallomycetidae</taxon>
        <taxon>Geastrales</taxon>
        <taxon>Sphaerobolaceae</taxon>
        <taxon>Sphaerobolus</taxon>
    </lineage>
</organism>
<dbReference type="InterPro" id="IPR036465">
    <property type="entry name" value="vWFA_dom_sf"/>
</dbReference>
<gene>
    <name evidence="3" type="ORF">M422DRAFT_778531</name>
</gene>
<dbReference type="InterPro" id="IPR002035">
    <property type="entry name" value="VWF_A"/>
</dbReference>
<dbReference type="SUPFAM" id="SSF53300">
    <property type="entry name" value="vWA-like"/>
    <property type="match status" value="1"/>
</dbReference>